<keyword evidence="11" id="KW-1185">Reference proteome</keyword>
<organism evidence="10 11">
    <name type="scientific">Hymenobacter oligotrophus</name>
    <dbReference type="NCBI Taxonomy" id="2319843"/>
    <lineage>
        <taxon>Bacteria</taxon>
        <taxon>Pseudomonadati</taxon>
        <taxon>Bacteroidota</taxon>
        <taxon>Cytophagia</taxon>
        <taxon>Cytophagales</taxon>
        <taxon>Hymenobacteraceae</taxon>
        <taxon>Hymenobacter</taxon>
    </lineage>
</organism>
<feature type="domain" description="Lysidine-tRNA(Ile) synthetase C-terminal" evidence="9">
    <location>
        <begin position="366"/>
        <end position="439"/>
    </location>
</feature>
<comment type="domain">
    <text evidence="8">The N-terminal region contains the highly conserved SGGXDS motif, predicted to be a P-loop motif involved in ATP binding.</text>
</comment>
<dbReference type="Proteomes" id="UP000262802">
    <property type="component" value="Chromosome"/>
</dbReference>
<evidence type="ECO:0000313" key="10">
    <source>
        <dbReference type="EMBL" id="AYA37161.1"/>
    </source>
</evidence>
<dbReference type="Gene3D" id="3.40.50.620">
    <property type="entry name" value="HUPs"/>
    <property type="match status" value="1"/>
</dbReference>
<evidence type="ECO:0000256" key="4">
    <source>
        <dbReference type="ARBA" id="ARBA00022694"/>
    </source>
</evidence>
<dbReference type="PANTHER" id="PTHR43033:SF1">
    <property type="entry name" value="TRNA(ILE)-LYSIDINE SYNTHASE-RELATED"/>
    <property type="match status" value="1"/>
</dbReference>
<dbReference type="AlphaFoldDB" id="A0A3B7R7D6"/>
<dbReference type="GO" id="GO:0006400">
    <property type="term" value="P:tRNA modification"/>
    <property type="evidence" value="ECO:0007669"/>
    <property type="project" value="UniProtKB-UniRule"/>
</dbReference>
<keyword evidence="2 8" id="KW-0963">Cytoplasm</keyword>
<dbReference type="NCBIfam" id="TIGR02433">
    <property type="entry name" value="lysidine_TilS_C"/>
    <property type="match status" value="1"/>
</dbReference>
<keyword evidence="4 8" id="KW-0819">tRNA processing</keyword>
<gene>
    <name evidence="8 10" type="primary">tilS</name>
    <name evidence="10" type="ORF">D3Y59_08925</name>
</gene>
<proteinExistence type="inferred from homology"/>
<evidence type="ECO:0000256" key="2">
    <source>
        <dbReference type="ARBA" id="ARBA00022490"/>
    </source>
</evidence>
<dbReference type="EMBL" id="CP032317">
    <property type="protein sequence ID" value="AYA37161.1"/>
    <property type="molecule type" value="Genomic_DNA"/>
</dbReference>
<dbReference type="SUPFAM" id="SSF56037">
    <property type="entry name" value="PheT/TilS domain"/>
    <property type="match status" value="1"/>
</dbReference>
<feature type="binding site" evidence="8">
    <location>
        <begin position="27"/>
        <end position="32"/>
    </location>
    <ligand>
        <name>ATP</name>
        <dbReference type="ChEBI" id="CHEBI:30616"/>
    </ligand>
</feature>
<dbReference type="SMART" id="SM00977">
    <property type="entry name" value="TilS_C"/>
    <property type="match status" value="1"/>
</dbReference>
<dbReference type="InterPro" id="IPR012094">
    <property type="entry name" value="tRNA_Ile_lys_synt"/>
</dbReference>
<evidence type="ECO:0000256" key="6">
    <source>
        <dbReference type="ARBA" id="ARBA00022840"/>
    </source>
</evidence>
<dbReference type="GO" id="GO:0032267">
    <property type="term" value="F:tRNA(Ile)-lysidine synthase activity"/>
    <property type="evidence" value="ECO:0007669"/>
    <property type="project" value="UniProtKB-EC"/>
</dbReference>
<dbReference type="GO" id="GO:0005524">
    <property type="term" value="F:ATP binding"/>
    <property type="evidence" value="ECO:0007669"/>
    <property type="project" value="UniProtKB-UniRule"/>
</dbReference>
<evidence type="ECO:0000256" key="5">
    <source>
        <dbReference type="ARBA" id="ARBA00022741"/>
    </source>
</evidence>
<dbReference type="KEGG" id="hyh:D3Y59_08925"/>
<dbReference type="Pfam" id="PF11734">
    <property type="entry name" value="TilS_C"/>
    <property type="match status" value="1"/>
</dbReference>
<evidence type="ECO:0000256" key="7">
    <source>
        <dbReference type="ARBA" id="ARBA00048539"/>
    </source>
</evidence>
<dbReference type="OrthoDB" id="9807403at2"/>
<dbReference type="SUPFAM" id="SSF52402">
    <property type="entry name" value="Adenine nucleotide alpha hydrolases-like"/>
    <property type="match status" value="1"/>
</dbReference>
<sequence>MLDRVREFIAENNLFNPETDQLLVAVSGGMDSVVLLDVLHRLGVGVAVAHCHFGLRGEEADADEEFVRKLAKKYDAPYFAEFFDTKGFAEQEGLSTQMAARVLRYQWFEQVRRTQQLGYIATAHHRRDAAETMLLNLTHGTGLRGLHGIPARQGHVVRPLLGIGKEDMFDYVVERRLVWREDSSNESTAYQRNKLRHEVLPTLRELNPNLDETLQHTAERVQGAELLVQHMVEQATQQARRDEDQAVYINIGVLQATPATAVVLQEMLRPFHFSWLVVKDIVASFRATSGRQFESPTHLLVKDRDQLVITPKNLGGFGTFQLQAGQAELVAEGLRLTVTERPAEGYKIPRSREVAAFDADKLKFPLTLRKWREGDWFMPIGLKGKKKLSDFLIDEKVPLNLKPQVPLLVTPDGKVTWVVGYRPDDRFKVTEETQRVLEVRLQRQPTK</sequence>
<dbReference type="EC" id="6.3.4.19" evidence="8"/>
<comment type="function">
    <text evidence="8">Ligates lysine onto the cytidine present at position 34 of the AUA codon-specific tRNA(Ile) that contains the anticodon CAU, in an ATP-dependent manner. Cytidine is converted to lysidine, thus changing the amino acid specificity of the tRNA from methionine to isoleucine.</text>
</comment>
<keyword evidence="6 8" id="KW-0067">ATP-binding</keyword>
<dbReference type="PANTHER" id="PTHR43033">
    <property type="entry name" value="TRNA(ILE)-LYSIDINE SYNTHASE-RELATED"/>
    <property type="match status" value="1"/>
</dbReference>
<comment type="similarity">
    <text evidence="8">Belongs to the tRNA(Ile)-lysidine synthase family.</text>
</comment>
<keyword evidence="5 8" id="KW-0547">Nucleotide-binding</keyword>
<dbReference type="HAMAP" id="MF_01161">
    <property type="entry name" value="tRNA_Ile_lys_synt"/>
    <property type="match status" value="1"/>
</dbReference>
<reference evidence="10 11" key="1">
    <citation type="submission" date="2018-09" db="EMBL/GenBank/DDBJ databases">
        <title>Hymenobacter medium sp. nov., isolated from R2A medium.</title>
        <authorList>
            <person name="Yingchao G."/>
        </authorList>
    </citation>
    <scope>NUCLEOTIDE SEQUENCE [LARGE SCALE GENOMIC DNA]</scope>
    <source>
        <strain evidence="11">sh-6</strain>
    </source>
</reference>
<evidence type="ECO:0000256" key="3">
    <source>
        <dbReference type="ARBA" id="ARBA00022598"/>
    </source>
</evidence>
<dbReference type="RefSeq" id="WP_119444737.1">
    <property type="nucleotide sequence ID" value="NZ_CP032317.1"/>
</dbReference>
<dbReference type="InterPro" id="IPR014729">
    <property type="entry name" value="Rossmann-like_a/b/a_fold"/>
</dbReference>
<dbReference type="GO" id="GO:0005737">
    <property type="term" value="C:cytoplasm"/>
    <property type="evidence" value="ECO:0007669"/>
    <property type="project" value="UniProtKB-SubCell"/>
</dbReference>
<dbReference type="NCBIfam" id="TIGR02432">
    <property type="entry name" value="lysidine_TilS_N"/>
    <property type="match status" value="1"/>
</dbReference>
<dbReference type="CDD" id="cd01992">
    <property type="entry name" value="TilS_N"/>
    <property type="match status" value="1"/>
</dbReference>
<keyword evidence="3 8" id="KW-0436">Ligase</keyword>
<name>A0A3B7R7D6_9BACT</name>
<evidence type="ECO:0000256" key="8">
    <source>
        <dbReference type="HAMAP-Rule" id="MF_01161"/>
    </source>
</evidence>
<accession>A0A3B7R7D6</accession>
<dbReference type="InterPro" id="IPR011063">
    <property type="entry name" value="TilS/TtcA_N"/>
</dbReference>
<dbReference type="InterPro" id="IPR012796">
    <property type="entry name" value="Lysidine-tRNA-synth_C"/>
</dbReference>
<evidence type="ECO:0000313" key="11">
    <source>
        <dbReference type="Proteomes" id="UP000262802"/>
    </source>
</evidence>
<evidence type="ECO:0000256" key="1">
    <source>
        <dbReference type="ARBA" id="ARBA00004496"/>
    </source>
</evidence>
<protein>
    <recommendedName>
        <fullName evidence="8">tRNA(Ile)-lysidine synthase</fullName>
        <ecNumber evidence="8">6.3.4.19</ecNumber>
    </recommendedName>
    <alternativeName>
        <fullName evidence="8">tRNA(Ile)-2-lysyl-cytidine synthase</fullName>
    </alternativeName>
    <alternativeName>
        <fullName evidence="8">tRNA(Ile)-lysidine synthetase</fullName>
    </alternativeName>
</protein>
<dbReference type="InterPro" id="IPR012795">
    <property type="entry name" value="tRNA_Ile_lys_synt_N"/>
</dbReference>
<dbReference type="Pfam" id="PF01171">
    <property type="entry name" value="ATP_bind_3"/>
    <property type="match status" value="1"/>
</dbReference>
<evidence type="ECO:0000259" key="9">
    <source>
        <dbReference type="SMART" id="SM00977"/>
    </source>
</evidence>
<comment type="subcellular location">
    <subcellularLocation>
        <location evidence="1 8">Cytoplasm</location>
    </subcellularLocation>
</comment>
<comment type="catalytic activity">
    <reaction evidence="7 8">
        <text>cytidine(34) in tRNA(Ile2) + L-lysine + ATP = lysidine(34) in tRNA(Ile2) + AMP + diphosphate + H(+)</text>
        <dbReference type="Rhea" id="RHEA:43744"/>
        <dbReference type="Rhea" id="RHEA-COMP:10625"/>
        <dbReference type="Rhea" id="RHEA-COMP:10670"/>
        <dbReference type="ChEBI" id="CHEBI:15378"/>
        <dbReference type="ChEBI" id="CHEBI:30616"/>
        <dbReference type="ChEBI" id="CHEBI:32551"/>
        <dbReference type="ChEBI" id="CHEBI:33019"/>
        <dbReference type="ChEBI" id="CHEBI:82748"/>
        <dbReference type="ChEBI" id="CHEBI:83665"/>
        <dbReference type="ChEBI" id="CHEBI:456215"/>
        <dbReference type="EC" id="6.3.4.19"/>
    </reaction>
</comment>